<proteinExistence type="predicted"/>
<evidence type="ECO:0000313" key="1">
    <source>
        <dbReference type="EMBL" id="GHO95307.1"/>
    </source>
</evidence>
<evidence type="ECO:0000313" key="2">
    <source>
        <dbReference type="Proteomes" id="UP000597444"/>
    </source>
</evidence>
<name>A0A8J3IQY6_9CHLR</name>
<comment type="caution">
    <text evidence="1">The sequence shown here is derived from an EMBL/GenBank/DDBJ whole genome shotgun (WGS) entry which is preliminary data.</text>
</comment>
<keyword evidence="2" id="KW-1185">Reference proteome</keyword>
<accession>A0A8J3IQY6</accession>
<gene>
    <name evidence="1" type="ORF">KSF_053550</name>
</gene>
<sequence length="165" mass="19485">MNREMQIIREVNIQAEIFYPDSVRLGDHAASVIGRSRRSQMTGLENIADSALKTSDIFDYIKRQTARFSFWRQSFPNENQFATERHATDNIAFGERLIHHLQIDLAERRDTICGSERLNIDASTYENQHLRRQVHLLLIRQFIHQMVAQYEFRASLTTIARRERH</sequence>
<organism evidence="1 2">
    <name type="scientific">Reticulibacter mediterranei</name>
    <dbReference type="NCBI Taxonomy" id="2778369"/>
    <lineage>
        <taxon>Bacteria</taxon>
        <taxon>Bacillati</taxon>
        <taxon>Chloroflexota</taxon>
        <taxon>Ktedonobacteria</taxon>
        <taxon>Ktedonobacterales</taxon>
        <taxon>Reticulibacteraceae</taxon>
        <taxon>Reticulibacter</taxon>
    </lineage>
</organism>
<dbReference type="RefSeq" id="WP_220205992.1">
    <property type="nucleotide sequence ID" value="NZ_BNJK01000001.1"/>
</dbReference>
<dbReference type="Proteomes" id="UP000597444">
    <property type="component" value="Unassembled WGS sequence"/>
</dbReference>
<reference evidence="1" key="1">
    <citation type="submission" date="2020-10" db="EMBL/GenBank/DDBJ databases">
        <title>Taxonomic study of unclassified bacteria belonging to the class Ktedonobacteria.</title>
        <authorList>
            <person name="Yabe S."/>
            <person name="Wang C.M."/>
            <person name="Zheng Y."/>
            <person name="Sakai Y."/>
            <person name="Cavaletti L."/>
            <person name="Monciardini P."/>
            <person name="Donadio S."/>
        </authorList>
    </citation>
    <scope>NUCLEOTIDE SEQUENCE</scope>
    <source>
        <strain evidence="1">ID150040</strain>
    </source>
</reference>
<dbReference type="AlphaFoldDB" id="A0A8J3IQY6"/>
<dbReference type="EMBL" id="BNJK01000001">
    <property type="protein sequence ID" value="GHO95307.1"/>
    <property type="molecule type" value="Genomic_DNA"/>
</dbReference>
<protein>
    <submittedName>
        <fullName evidence="1">Uncharacterized protein</fullName>
    </submittedName>
</protein>